<feature type="transmembrane region" description="Helical" evidence="1">
    <location>
        <begin position="255"/>
        <end position="274"/>
    </location>
</feature>
<comment type="caution">
    <text evidence="2">The sequence shown here is derived from an EMBL/GenBank/DDBJ whole genome shotgun (WGS) entry which is preliminary data.</text>
</comment>
<feature type="transmembrane region" description="Helical" evidence="1">
    <location>
        <begin position="184"/>
        <end position="208"/>
    </location>
</feature>
<feature type="transmembrane region" description="Helical" evidence="1">
    <location>
        <begin position="220"/>
        <end position="243"/>
    </location>
</feature>
<feature type="transmembrane region" description="Helical" evidence="1">
    <location>
        <begin position="65"/>
        <end position="90"/>
    </location>
</feature>
<organism evidence="2 3">
    <name type="scientific">Patellaria atrata CBS 101060</name>
    <dbReference type="NCBI Taxonomy" id="1346257"/>
    <lineage>
        <taxon>Eukaryota</taxon>
        <taxon>Fungi</taxon>
        <taxon>Dikarya</taxon>
        <taxon>Ascomycota</taxon>
        <taxon>Pezizomycotina</taxon>
        <taxon>Dothideomycetes</taxon>
        <taxon>Dothideomycetes incertae sedis</taxon>
        <taxon>Patellariales</taxon>
        <taxon>Patellariaceae</taxon>
        <taxon>Patellaria</taxon>
    </lineage>
</organism>
<reference evidence="2" key="1">
    <citation type="journal article" date="2020" name="Stud. Mycol.">
        <title>101 Dothideomycetes genomes: a test case for predicting lifestyles and emergence of pathogens.</title>
        <authorList>
            <person name="Haridas S."/>
            <person name="Albert R."/>
            <person name="Binder M."/>
            <person name="Bloem J."/>
            <person name="Labutti K."/>
            <person name="Salamov A."/>
            <person name="Andreopoulos B."/>
            <person name="Baker S."/>
            <person name="Barry K."/>
            <person name="Bills G."/>
            <person name="Bluhm B."/>
            <person name="Cannon C."/>
            <person name="Castanera R."/>
            <person name="Culley D."/>
            <person name="Daum C."/>
            <person name="Ezra D."/>
            <person name="Gonzalez J."/>
            <person name="Henrissat B."/>
            <person name="Kuo A."/>
            <person name="Liang C."/>
            <person name="Lipzen A."/>
            <person name="Lutzoni F."/>
            <person name="Magnuson J."/>
            <person name="Mondo S."/>
            <person name="Nolan M."/>
            <person name="Ohm R."/>
            <person name="Pangilinan J."/>
            <person name="Park H.-J."/>
            <person name="Ramirez L."/>
            <person name="Alfaro M."/>
            <person name="Sun H."/>
            <person name="Tritt A."/>
            <person name="Yoshinaga Y."/>
            <person name="Zwiers L.-H."/>
            <person name="Turgeon B."/>
            <person name="Goodwin S."/>
            <person name="Spatafora J."/>
            <person name="Crous P."/>
            <person name="Grigoriev I."/>
        </authorList>
    </citation>
    <scope>NUCLEOTIDE SEQUENCE</scope>
    <source>
        <strain evidence="2">CBS 101060</strain>
    </source>
</reference>
<evidence type="ECO:0000313" key="2">
    <source>
        <dbReference type="EMBL" id="KAF2835586.1"/>
    </source>
</evidence>
<dbReference type="AlphaFoldDB" id="A0A9P4VJS4"/>
<keyword evidence="1" id="KW-0472">Membrane</keyword>
<gene>
    <name evidence="2" type="ORF">M501DRAFT_1019584</name>
</gene>
<evidence type="ECO:0000313" key="3">
    <source>
        <dbReference type="Proteomes" id="UP000799429"/>
    </source>
</evidence>
<keyword evidence="1" id="KW-0812">Transmembrane</keyword>
<feature type="transmembrane region" description="Helical" evidence="1">
    <location>
        <begin position="102"/>
        <end position="121"/>
    </location>
</feature>
<name>A0A9P4VJS4_9PEZI</name>
<accession>A0A9P4VJS4</accession>
<feature type="transmembrane region" description="Helical" evidence="1">
    <location>
        <begin position="142"/>
        <end position="164"/>
    </location>
</feature>
<keyword evidence="3" id="KW-1185">Reference proteome</keyword>
<evidence type="ECO:0000256" key="1">
    <source>
        <dbReference type="SAM" id="Phobius"/>
    </source>
</evidence>
<keyword evidence="1" id="KW-1133">Transmembrane helix</keyword>
<protein>
    <submittedName>
        <fullName evidence="2">Uncharacterized protein</fullName>
    </submittedName>
</protein>
<feature type="transmembrane region" description="Helical" evidence="1">
    <location>
        <begin position="32"/>
        <end position="53"/>
    </location>
</feature>
<proteinExistence type="predicted"/>
<dbReference type="Proteomes" id="UP000799429">
    <property type="component" value="Unassembled WGS sequence"/>
</dbReference>
<dbReference type="EMBL" id="MU006107">
    <property type="protein sequence ID" value="KAF2835586.1"/>
    <property type="molecule type" value="Genomic_DNA"/>
</dbReference>
<sequence length="333" mass="37731">MAPRRGGSSGGGRISVDNKCDDVGAFQDGHEIAVLVIYIFFMIYVFVVFFQWLKARKANDAAHSILRWYGFGLAIMFLNLGAILGLIFLILFRCTVMNYMEYLHGSIAVVIFRSLAEWLILFTIMSPMLNRLQVHVGRTSKLALYLSWASLSIIGILLVVYLIIRSYVASDWDNHVNGYWYISVAYQFLFFLCVIFITTNFAIIMSRMASRNMQLGSLKFWLPFLLVNLFIYSFISVFDAFYYTVADHDVTQTASVVFVALYSIFQCLILTSLLKSATSPALTTTASGATYGAVKQNQAPQMQQWENTSYQPQVPRQTQQTSWHGLGRQFAPA</sequence>